<gene>
    <name evidence="1" type="ORF">SAMN04487969_13251</name>
</gene>
<evidence type="ECO:0000313" key="1">
    <source>
        <dbReference type="EMBL" id="SFF39073.1"/>
    </source>
</evidence>
<evidence type="ECO:0000313" key="2">
    <source>
        <dbReference type="Proteomes" id="UP000183410"/>
    </source>
</evidence>
<proteinExistence type="predicted"/>
<accession>A0A1I2IBQ0</accession>
<feature type="non-terminal residue" evidence="1">
    <location>
        <position position="1"/>
    </location>
</feature>
<keyword evidence="2" id="KW-1185">Reference proteome</keyword>
<organism evidence="1 2">
    <name type="scientific">Paenibacillus algorifonticola</name>
    <dbReference type="NCBI Taxonomy" id="684063"/>
    <lineage>
        <taxon>Bacteria</taxon>
        <taxon>Bacillati</taxon>
        <taxon>Bacillota</taxon>
        <taxon>Bacilli</taxon>
        <taxon>Bacillales</taxon>
        <taxon>Paenibacillaceae</taxon>
        <taxon>Paenibacillus</taxon>
    </lineage>
</organism>
<dbReference type="AlphaFoldDB" id="A0A1I2IBQ0"/>
<reference evidence="2" key="1">
    <citation type="submission" date="2016-10" db="EMBL/GenBank/DDBJ databases">
        <authorList>
            <person name="Varghese N."/>
            <person name="Submissions S."/>
        </authorList>
    </citation>
    <scope>NUCLEOTIDE SEQUENCE [LARGE SCALE GENOMIC DNA]</scope>
    <source>
        <strain evidence="2">CGMCC 1.10223</strain>
    </source>
</reference>
<dbReference type="EMBL" id="FONN01000032">
    <property type="protein sequence ID" value="SFF39073.1"/>
    <property type="molecule type" value="Genomic_DNA"/>
</dbReference>
<sequence>ENVLQAKAVAAVEQVKEAAAVIAAAELDSASSFKREKEATVLKVQPTWA</sequence>
<dbReference type="Proteomes" id="UP000183410">
    <property type="component" value="Unassembled WGS sequence"/>
</dbReference>
<name>A0A1I2IBQ0_9BACL</name>
<protein>
    <submittedName>
        <fullName evidence="1">Uncharacterized protein</fullName>
    </submittedName>
</protein>